<feature type="compositionally biased region" description="Basic and acidic residues" evidence="1">
    <location>
        <begin position="11"/>
        <end position="21"/>
    </location>
</feature>
<reference evidence="2" key="1">
    <citation type="journal article" date="2020" name="Nature">
        <title>Giant virus diversity and host interactions through global metagenomics.</title>
        <authorList>
            <person name="Schulz F."/>
            <person name="Roux S."/>
            <person name="Paez-Espino D."/>
            <person name="Jungbluth S."/>
            <person name="Walsh D.A."/>
            <person name="Denef V.J."/>
            <person name="McMahon K.D."/>
            <person name="Konstantinidis K.T."/>
            <person name="Eloe-Fadrosh E.A."/>
            <person name="Kyrpides N.C."/>
            <person name="Woyke T."/>
        </authorList>
    </citation>
    <scope>NUCLEOTIDE SEQUENCE</scope>
    <source>
        <strain evidence="2">GVMAG-S-1101169-75</strain>
    </source>
</reference>
<proteinExistence type="predicted"/>
<name>A0A6C0K0Y1_9ZZZZ</name>
<protein>
    <submittedName>
        <fullName evidence="2">Uncharacterized protein</fullName>
    </submittedName>
</protein>
<dbReference type="AlphaFoldDB" id="A0A6C0K0Y1"/>
<sequence>MYKFRYKHRERPPGQDDPGHHFKVEAERAYAEFKEAEQNLEYLKSHWMDMQANYEFHVNGVGDCLERVLRKYPDKIESTDFLEEIDAYRRLPVFHKRLLETKFSEQIFMQRMVYALQKFKEIQRLITEQTDATKLNTMIGLLEEAIKIESQEHPLISDDVKNRYLNDAISARFRIMLHIDWTNTTGFRTNVLNVVVLGMNLYKKLYPRGGRLSPKRLLEFKDFMKNANDRSGCIDLRIEELSSFIFKGDYAVDINAPFITNLSYIITRKLREKCKKEGLQKVHDREFIKQLTLDRDFKNFIRSMQYKRRGVIDDELRDAGIYLRPPEEFRDDRTWSKRWEIILVQLFDYLLVLGIIDIVDGFVDCPPPVQDQQQQG</sequence>
<feature type="region of interest" description="Disordered" evidence="1">
    <location>
        <begin position="1"/>
        <end position="21"/>
    </location>
</feature>
<organism evidence="2">
    <name type="scientific">viral metagenome</name>
    <dbReference type="NCBI Taxonomy" id="1070528"/>
    <lineage>
        <taxon>unclassified sequences</taxon>
        <taxon>metagenomes</taxon>
        <taxon>organismal metagenomes</taxon>
    </lineage>
</organism>
<feature type="compositionally biased region" description="Basic residues" evidence="1">
    <location>
        <begin position="1"/>
        <end position="10"/>
    </location>
</feature>
<accession>A0A6C0K0Y1</accession>
<evidence type="ECO:0000313" key="2">
    <source>
        <dbReference type="EMBL" id="QHU11705.1"/>
    </source>
</evidence>
<dbReference type="EMBL" id="MN740788">
    <property type="protein sequence ID" value="QHU11705.1"/>
    <property type="molecule type" value="Genomic_DNA"/>
</dbReference>
<evidence type="ECO:0000256" key="1">
    <source>
        <dbReference type="SAM" id="MobiDB-lite"/>
    </source>
</evidence>